<dbReference type="InterPro" id="IPR052168">
    <property type="entry name" value="Cytochrome_b561_oxidase"/>
</dbReference>
<evidence type="ECO:0000256" key="5">
    <source>
        <dbReference type="ARBA" id="ARBA00022617"/>
    </source>
</evidence>
<feature type="transmembrane region" description="Helical" evidence="13">
    <location>
        <begin position="90"/>
        <end position="109"/>
    </location>
</feature>
<keyword evidence="8" id="KW-0249">Electron transport</keyword>
<dbReference type="GO" id="GO:0046872">
    <property type="term" value="F:metal ion binding"/>
    <property type="evidence" value="ECO:0007669"/>
    <property type="project" value="UniProtKB-KW"/>
</dbReference>
<organism evidence="15 16">
    <name type="scientific">Pararobbsia alpina</name>
    <dbReference type="NCBI Taxonomy" id="621374"/>
    <lineage>
        <taxon>Bacteria</taxon>
        <taxon>Pseudomonadati</taxon>
        <taxon>Pseudomonadota</taxon>
        <taxon>Betaproteobacteria</taxon>
        <taxon>Burkholderiales</taxon>
        <taxon>Burkholderiaceae</taxon>
        <taxon>Pararobbsia</taxon>
    </lineage>
</organism>
<feature type="transmembrane region" description="Helical" evidence="13">
    <location>
        <begin position="18"/>
        <end position="37"/>
    </location>
</feature>
<keyword evidence="6 13" id="KW-0812">Transmembrane</keyword>
<evidence type="ECO:0000313" key="15">
    <source>
        <dbReference type="EMBL" id="CAB3804451.1"/>
    </source>
</evidence>
<comment type="cofactor">
    <cofactor evidence="1">
        <name>heme b</name>
        <dbReference type="ChEBI" id="CHEBI:60344"/>
    </cofactor>
</comment>
<dbReference type="SUPFAM" id="SSF81342">
    <property type="entry name" value="Transmembrane di-heme cytochromes"/>
    <property type="match status" value="1"/>
</dbReference>
<name>A0A6S7BLG7_9BURK</name>
<dbReference type="GO" id="GO:0009055">
    <property type="term" value="F:electron transfer activity"/>
    <property type="evidence" value="ECO:0007669"/>
    <property type="project" value="InterPro"/>
</dbReference>
<dbReference type="Proteomes" id="UP000494115">
    <property type="component" value="Unassembled WGS sequence"/>
</dbReference>
<keyword evidence="7" id="KW-0479">Metal-binding</keyword>
<evidence type="ECO:0000259" key="14">
    <source>
        <dbReference type="Pfam" id="PF01292"/>
    </source>
</evidence>
<keyword evidence="3" id="KW-0813">Transport</keyword>
<keyword evidence="9 13" id="KW-1133">Transmembrane helix</keyword>
<keyword evidence="11 13" id="KW-0472">Membrane</keyword>
<comment type="similarity">
    <text evidence="12">Belongs to the cytochrome b561 family.</text>
</comment>
<evidence type="ECO:0000256" key="2">
    <source>
        <dbReference type="ARBA" id="ARBA00004651"/>
    </source>
</evidence>
<accession>A0A6S7BLG7</accession>
<evidence type="ECO:0000256" key="3">
    <source>
        <dbReference type="ARBA" id="ARBA00022448"/>
    </source>
</evidence>
<evidence type="ECO:0000256" key="1">
    <source>
        <dbReference type="ARBA" id="ARBA00001970"/>
    </source>
</evidence>
<feature type="transmembrane region" description="Helical" evidence="13">
    <location>
        <begin position="49"/>
        <end position="70"/>
    </location>
</feature>
<keyword evidence="10" id="KW-0408">Iron</keyword>
<dbReference type="InterPro" id="IPR016174">
    <property type="entry name" value="Di-haem_cyt_TM"/>
</dbReference>
<sequence>MTKSYDSDPPPYDRGARLLHWLVGALIAIQFAIGWIMPDIGKVTQPIGLIAWHLGVGATLIAVMAVRVVWRLTHRPPPSSLSSLLGAASSATYFLLYAALLVVPVLGWVNASSRGWEVRLLSIVPYPSLSPTGSVVGHAMGDVHSALAWVLLALICMHVGAALFHRFVLKDRVVQRMWP</sequence>
<proteinExistence type="inferred from homology"/>
<dbReference type="GO" id="GO:0022904">
    <property type="term" value="P:respiratory electron transport chain"/>
    <property type="evidence" value="ECO:0007669"/>
    <property type="project" value="InterPro"/>
</dbReference>
<evidence type="ECO:0000256" key="11">
    <source>
        <dbReference type="ARBA" id="ARBA00023136"/>
    </source>
</evidence>
<keyword evidence="5" id="KW-0349">Heme</keyword>
<dbReference type="GO" id="GO:0005886">
    <property type="term" value="C:plasma membrane"/>
    <property type="evidence" value="ECO:0007669"/>
    <property type="project" value="UniProtKB-SubCell"/>
</dbReference>
<dbReference type="EMBL" id="CADIKM010000064">
    <property type="protein sequence ID" value="CAB3804451.1"/>
    <property type="molecule type" value="Genomic_DNA"/>
</dbReference>
<keyword evidence="4" id="KW-1003">Cell membrane</keyword>
<gene>
    <name evidence="15" type="primary">yceJ_5</name>
    <name evidence="15" type="ORF">LMG28138_05517</name>
</gene>
<dbReference type="PANTHER" id="PTHR30529">
    <property type="entry name" value="CYTOCHROME B561"/>
    <property type="match status" value="1"/>
</dbReference>
<evidence type="ECO:0000256" key="10">
    <source>
        <dbReference type="ARBA" id="ARBA00023004"/>
    </source>
</evidence>
<feature type="domain" description="Cytochrome b561 bacterial/Ni-hydrogenase" evidence="14">
    <location>
        <begin position="12"/>
        <end position="179"/>
    </location>
</feature>
<dbReference type="GO" id="GO:0020037">
    <property type="term" value="F:heme binding"/>
    <property type="evidence" value="ECO:0007669"/>
    <property type="project" value="TreeGrafter"/>
</dbReference>
<keyword evidence="16" id="KW-1185">Reference proteome</keyword>
<evidence type="ECO:0000256" key="12">
    <source>
        <dbReference type="ARBA" id="ARBA00037975"/>
    </source>
</evidence>
<reference evidence="15 16" key="1">
    <citation type="submission" date="2020-04" db="EMBL/GenBank/DDBJ databases">
        <authorList>
            <person name="De Canck E."/>
        </authorList>
    </citation>
    <scope>NUCLEOTIDE SEQUENCE [LARGE SCALE GENOMIC DNA]</scope>
    <source>
        <strain evidence="15 16">LMG 28138</strain>
    </source>
</reference>
<dbReference type="InterPro" id="IPR011577">
    <property type="entry name" value="Cyt_b561_bac/Ni-Hgenase"/>
</dbReference>
<dbReference type="RefSeq" id="WP_175108077.1">
    <property type="nucleotide sequence ID" value="NZ_CADIKM010000064.1"/>
</dbReference>
<evidence type="ECO:0000256" key="8">
    <source>
        <dbReference type="ARBA" id="ARBA00022982"/>
    </source>
</evidence>
<evidence type="ECO:0000256" key="13">
    <source>
        <dbReference type="SAM" id="Phobius"/>
    </source>
</evidence>
<evidence type="ECO:0000256" key="9">
    <source>
        <dbReference type="ARBA" id="ARBA00022989"/>
    </source>
</evidence>
<evidence type="ECO:0000256" key="4">
    <source>
        <dbReference type="ARBA" id="ARBA00022475"/>
    </source>
</evidence>
<evidence type="ECO:0000313" key="16">
    <source>
        <dbReference type="Proteomes" id="UP000494115"/>
    </source>
</evidence>
<protein>
    <submittedName>
        <fullName evidence="15">Cytochrome b561</fullName>
    </submittedName>
</protein>
<dbReference type="AlphaFoldDB" id="A0A6S7BLG7"/>
<dbReference type="Pfam" id="PF01292">
    <property type="entry name" value="Ni_hydr_CYTB"/>
    <property type="match status" value="1"/>
</dbReference>
<dbReference type="PANTHER" id="PTHR30529:SF1">
    <property type="entry name" value="CYTOCHROME B561 HOMOLOG 2"/>
    <property type="match status" value="1"/>
</dbReference>
<evidence type="ECO:0000256" key="7">
    <source>
        <dbReference type="ARBA" id="ARBA00022723"/>
    </source>
</evidence>
<evidence type="ECO:0000256" key="6">
    <source>
        <dbReference type="ARBA" id="ARBA00022692"/>
    </source>
</evidence>
<comment type="subcellular location">
    <subcellularLocation>
        <location evidence="2">Cell membrane</location>
        <topology evidence="2">Multi-pass membrane protein</topology>
    </subcellularLocation>
</comment>
<feature type="transmembrane region" description="Helical" evidence="13">
    <location>
        <begin position="146"/>
        <end position="169"/>
    </location>
</feature>